<dbReference type="InterPro" id="IPR036005">
    <property type="entry name" value="Creatinase/aminopeptidase-like"/>
</dbReference>
<feature type="domain" description="Creatinase N-terminal" evidence="2">
    <location>
        <begin position="8"/>
        <end position="134"/>
    </location>
</feature>
<evidence type="ECO:0000313" key="4">
    <source>
        <dbReference type="Proteomes" id="UP001595973"/>
    </source>
</evidence>
<gene>
    <name evidence="3" type="ORF">ACFO5X_14530</name>
</gene>
<dbReference type="Pfam" id="PF01321">
    <property type="entry name" value="Creatinase_N"/>
    <property type="match status" value="1"/>
</dbReference>
<accession>A0ABV9KHY5</accession>
<dbReference type="InterPro" id="IPR000994">
    <property type="entry name" value="Pept_M24"/>
</dbReference>
<evidence type="ECO:0000259" key="1">
    <source>
        <dbReference type="Pfam" id="PF00557"/>
    </source>
</evidence>
<proteinExistence type="predicted"/>
<comment type="caution">
    <text evidence="3">The sequence shown here is derived from an EMBL/GenBank/DDBJ whole genome shotgun (WGS) entry which is preliminary data.</text>
</comment>
<dbReference type="Pfam" id="PF00557">
    <property type="entry name" value="Peptidase_M24"/>
    <property type="match status" value="1"/>
</dbReference>
<sequence>MSRYAEYRALAQSLGVDAVALVPGPNFVRLMKQDFHSHERPLLLVIPAAGPVAAIVPNLELSSFAKLGFEGEVFDWMDQSGYAGAFAALARHIPLGSLAVEGQVMRVFVHHALATAFPGLKIVDAEREISGLRLRKTAEEVAALEGAIRISELALAEVLDDVRIGMTETQIEGHLIQAMFRHGASELAFGPIVAAGENSALPHAHARDVPVQPGDALLFDWGARHGGFCADITRTVFVGHASDEAQAVYETVLQANLKGHEVTRAGITAHDVDDAVTGVLEASVFADRIRTKTGHGLGREVHEAPYIMRGNRQLLEPGMVFTNEPGLYCIGGFGVRIEDDMLVTQDGCRSLTTFPKGLRILG</sequence>
<dbReference type="SUPFAM" id="SSF55920">
    <property type="entry name" value="Creatinase/aminopeptidase"/>
    <property type="match status" value="1"/>
</dbReference>
<name>A0ABV9KHY5_9RHOB</name>
<protein>
    <submittedName>
        <fullName evidence="3">M24 family metallopeptidase</fullName>
    </submittedName>
</protein>
<dbReference type="InterPro" id="IPR050659">
    <property type="entry name" value="Peptidase_M24B"/>
</dbReference>
<organism evidence="3 4">
    <name type="scientific">Seohaeicola nanhaiensis</name>
    <dbReference type="NCBI Taxonomy" id="1387282"/>
    <lineage>
        <taxon>Bacteria</taxon>
        <taxon>Pseudomonadati</taxon>
        <taxon>Pseudomonadota</taxon>
        <taxon>Alphaproteobacteria</taxon>
        <taxon>Rhodobacterales</taxon>
        <taxon>Roseobacteraceae</taxon>
        <taxon>Seohaeicola</taxon>
    </lineage>
</organism>
<evidence type="ECO:0000259" key="2">
    <source>
        <dbReference type="Pfam" id="PF01321"/>
    </source>
</evidence>
<dbReference type="PANTHER" id="PTHR46112:SF3">
    <property type="entry name" value="AMINOPEPTIDASE YPDF"/>
    <property type="match status" value="1"/>
</dbReference>
<evidence type="ECO:0000313" key="3">
    <source>
        <dbReference type="EMBL" id="MFC4669777.1"/>
    </source>
</evidence>
<keyword evidence="4" id="KW-1185">Reference proteome</keyword>
<dbReference type="Gene3D" id="3.40.350.10">
    <property type="entry name" value="Creatinase/prolidase N-terminal domain"/>
    <property type="match status" value="1"/>
</dbReference>
<feature type="domain" description="Peptidase M24" evidence="1">
    <location>
        <begin position="144"/>
        <end position="345"/>
    </location>
</feature>
<dbReference type="Gene3D" id="3.90.230.10">
    <property type="entry name" value="Creatinase/methionine aminopeptidase superfamily"/>
    <property type="match status" value="1"/>
</dbReference>
<dbReference type="SUPFAM" id="SSF53092">
    <property type="entry name" value="Creatinase/prolidase N-terminal domain"/>
    <property type="match status" value="1"/>
</dbReference>
<dbReference type="PANTHER" id="PTHR46112">
    <property type="entry name" value="AMINOPEPTIDASE"/>
    <property type="match status" value="1"/>
</dbReference>
<dbReference type="Proteomes" id="UP001595973">
    <property type="component" value="Unassembled WGS sequence"/>
</dbReference>
<dbReference type="EMBL" id="JBHSGI010000024">
    <property type="protein sequence ID" value="MFC4669777.1"/>
    <property type="molecule type" value="Genomic_DNA"/>
</dbReference>
<dbReference type="InterPro" id="IPR000587">
    <property type="entry name" value="Creatinase_N"/>
</dbReference>
<dbReference type="InterPro" id="IPR029149">
    <property type="entry name" value="Creatin/AminoP/Spt16_N"/>
</dbReference>
<dbReference type="RefSeq" id="WP_380718190.1">
    <property type="nucleotide sequence ID" value="NZ_JBHSGI010000024.1"/>
</dbReference>
<reference evidence="4" key="1">
    <citation type="journal article" date="2019" name="Int. J. Syst. Evol. Microbiol.">
        <title>The Global Catalogue of Microorganisms (GCM) 10K type strain sequencing project: providing services to taxonomists for standard genome sequencing and annotation.</title>
        <authorList>
            <consortium name="The Broad Institute Genomics Platform"/>
            <consortium name="The Broad Institute Genome Sequencing Center for Infectious Disease"/>
            <person name="Wu L."/>
            <person name="Ma J."/>
        </authorList>
    </citation>
    <scope>NUCLEOTIDE SEQUENCE [LARGE SCALE GENOMIC DNA]</scope>
    <source>
        <strain evidence="4">CGMCC 4.7283</strain>
    </source>
</reference>